<accession>A0A812AZL5</accession>
<gene>
    <name evidence="2" type="ORF">SPHA_10009</name>
</gene>
<protein>
    <submittedName>
        <fullName evidence="2">Uncharacterized protein</fullName>
    </submittedName>
</protein>
<dbReference type="EMBL" id="CAHIKZ030000320">
    <property type="protein sequence ID" value="CAE1168323.1"/>
    <property type="molecule type" value="Genomic_DNA"/>
</dbReference>
<dbReference type="AlphaFoldDB" id="A0A812AZL5"/>
<evidence type="ECO:0000256" key="1">
    <source>
        <dbReference type="SAM" id="Phobius"/>
    </source>
</evidence>
<keyword evidence="1" id="KW-0472">Membrane</keyword>
<feature type="transmembrane region" description="Helical" evidence="1">
    <location>
        <begin position="125"/>
        <end position="154"/>
    </location>
</feature>
<feature type="transmembrane region" description="Helical" evidence="1">
    <location>
        <begin position="174"/>
        <end position="195"/>
    </location>
</feature>
<keyword evidence="1" id="KW-1133">Transmembrane helix</keyword>
<evidence type="ECO:0000313" key="3">
    <source>
        <dbReference type="Proteomes" id="UP000597762"/>
    </source>
</evidence>
<evidence type="ECO:0000313" key="2">
    <source>
        <dbReference type="EMBL" id="CAE1168323.1"/>
    </source>
</evidence>
<keyword evidence="3" id="KW-1185">Reference proteome</keyword>
<comment type="caution">
    <text evidence="2">The sequence shown here is derived from an EMBL/GenBank/DDBJ whole genome shotgun (WGS) entry which is preliminary data.</text>
</comment>
<proteinExistence type="predicted"/>
<dbReference type="Proteomes" id="UP000597762">
    <property type="component" value="Unassembled WGS sequence"/>
</dbReference>
<name>A0A812AZL5_ACAPH</name>
<feature type="transmembrane region" description="Helical" evidence="1">
    <location>
        <begin position="38"/>
        <end position="65"/>
    </location>
</feature>
<reference evidence="2" key="1">
    <citation type="submission" date="2021-01" db="EMBL/GenBank/DDBJ databases">
        <authorList>
            <person name="Li R."/>
            <person name="Bekaert M."/>
        </authorList>
    </citation>
    <scope>NUCLEOTIDE SEQUENCE</scope>
    <source>
        <strain evidence="2">Farmed</strain>
    </source>
</reference>
<feature type="transmembrane region" description="Helical" evidence="1">
    <location>
        <begin position="80"/>
        <end position="104"/>
    </location>
</feature>
<sequence length="213" mass="25072">MRCREFRGNYRQRIVVIISPSNPPHPQEKQMLAGGERIYIVFLVFVCFFPIVSPFLCITSSILFIHKSPFFPLYNPLSRLLYTLSSLLLLFLILLLVSFLVYWLPQLLSPLPNPLSSPIYLPFSYLFNASPSYTIIFVSFIAFPYFFVLCFNIYLHCLSTFLLSEPFFLLNANFFTVSLHFFCFIISPFFLCVFVRPSLSKLFFYILFQHYFL</sequence>
<keyword evidence="1" id="KW-0812">Transmembrane</keyword>
<organism evidence="2 3">
    <name type="scientific">Acanthosepion pharaonis</name>
    <name type="common">Pharaoh cuttlefish</name>
    <name type="synonym">Sepia pharaonis</name>
    <dbReference type="NCBI Taxonomy" id="158019"/>
    <lineage>
        <taxon>Eukaryota</taxon>
        <taxon>Metazoa</taxon>
        <taxon>Spiralia</taxon>
        <taxon>Lophotrochozoa</taxon>
        <taxon>Mollusca</taxon>
        <taxon>Cephalopoda</taxon>
        <taxon>Coleoidea</taxon>
        <taxon>Decapodiformes</taxon>
        <taxon>Sepiida</taxon>
        <taxon>Sepiina</taxon>
        <taxon>Sepiidae</taxon>
        <taxon>Acanthosepion</taxon>
    </lineage>
</organism>